<reference evidence="1 2" key="1">
    <citation type="submission" date="2021-06" db="EMBL/GenBank/DDBJ databases">
        <title>Sphingomonas sp. XMGL2, whole genome shotgun sequencing project.</title>
        <authorList>
            <person name="Zhao G."/>
            <person name="Shen L."/>
        </authorList>
    </citation>
    <scope>NUCLEOTIDE SEQUENCE [LARGE SCALE GENOMIC DNA]</scope>
    <source>
        <strain evidence="1 2">XMGL2</strain>
    </source>
</reference>
<protein>
    <submittedName>
        <fullName evidence="1">Uncharacterized protein</fullName>
    </submittedName>
</protein>
<dbReference type="Proteomes" id="UP000776276">
    <property type="component" value="Unassembled WGS sequence"/>
</dbReference>
<gene>
    <name evidence="1" type="ORF">KOF26_15855</name>
</gene>
<sequence length="157" mass="16905">MALAMLLLAAAQSPVRLVQGTDPITDRPSAWAVIGDSRNHIAVGCDGGKSYRPEVIIRFPVQLGASRPGLLTGGHPVTYRFEGKSAETVRWYSWKAQAQAGEAPTRATGFIKGLMESRRVSIRTTARSGARLDQTFDYDDAGGLIAKALMICHVPLP</sequence>
<keyword evidence="2" id="KW-1185">Reference proteome</keyword>
<evidence type="ECO:0000313" key="2">
    <source>
        <dbReference type="Proteomes" id="UP000776276"/>
    </source>
</evidence>
<dbReference type="RefSeq" id="WP_216327313.1">
    <property type="nucleotide sequence ID" value="NZ_JAHKRT010000009.1"/>
</dbReference>
<proteinExistence type="predicted"/>
<accession>A0ABS6BNA0</accession>
<name>A0ABS6BNA0_9SPHN</name>
<comment type="caution">
    <text evidence="1">The sequence shown here is derived from an EMBL/GenBank/DDBJ whole genome shotgun (WGS) entry which is preliminary data.</text>
</comment>
<dbReference type="EMBL" id="JAHKRT010000009">
    <property type="protein sequence ID" value="MBU3079332.1"/>
    <property type="molecule type" value="Genomic_DNA"/>
</dbReference>
<evidence type="ECO:0000313" key="1">
    <source>
        <dbReference type="EMBL" id="MBU3079332.1"/>
    </source>
</evidence>
<organism evidence="1 2">
    <name type="scientific">Sphingomonas quercus</name>
    <dbReference type="NCBI Taxonomy" id="2842451"/>
    <lineage>
        <taxon>Bacteria</taxon>
        <taxon>Pseudomonadati</taxon>
        <taxon>Pseudomonadota</taxon>
        <taxon>Alphaproteobacteria</taxon>
        <taxon>Sphingomonadales</taxon>
        <taxon>Sphingomonadaceae</taxon>
        <taxon>Sphingomonas</taxon>
    </lineage>
</organism>